<organism evidence="1">
    <name type="scientific">Arundo donax</name>
    <name type="common">Giant reed</name>
    <name type="synonym">Donax arundinaceus</name>
    <dbReference type="NCBI Taxonomy" id="35708"/>
    <lineage>
        <taxon>Eukaryota</taxon>
        <taxon>Viridiplantae</taxon>
        <taxon>Streptophyta</taxon>
        <taxon>Embryophyta</taxon>
        <taxon>Tracheophyta</taxon>
        <taxon>Spermatophyta</taxon>
        <taxon>Magnoliopsida</taxon>
        <taxon>Liliopsida</taxon>
        <taxon>Poales</taxon>
        <taxon>Poaceae</taxon>
        <taxon>PACMAD clade</taxon>
        <taxon>Arundinoideae</taxon>
        <taxon>Arundineae</taxon>
        <taxon>Arundo</taxon>
    </lineage>
</organism>
<reference evidence="1" key="2">
    <citation type="journal article" date="2015" name="Data Brief">
        <title>Shoot transcriptome of the giant reed, Arundo donax.</title>
        <authorList>
            <person name="Barrero R.A."/>
            <person name="Guerrero F.D."/>
            <person name="Moolhuijzen P."/>
            <person name="Goolsby J.A."/>
            <person name="Tidwell J."/>
            <person name="Bellgard S.E."/>
            <person name="Bellgard M.I."/>
        </authorList>
    </citation>
    <scope>NUCLEOTIDE SEQUENCE</scope>
    <source>
        <tissue evidence="1">Shoot tissue taken approximately 20 cm above the soil surface</tissue>
    </source>
</reference>
<proteinExistence type="predicted"/>
<protein>
    <submittedName>
        <fullName evidence="1">Uncharacterized protein</fullName>
    </submittedName>
</protein>
<dbReference type="EMBL" id="GBRH01181951">
    <property type="protein sequence ID" value="JAE15945.1"/>
    <property type="molecule type" value="Transcribed_RNA"/>
</dbReference>
<reference evidence="1" key="1">
    <citation type="submission" date="2014-09" db="EMBL/GenBank/DDBJ databases">
        <authorList>
            <person name="Magalhaes I.L.F."/>
            <person name="Oliveira U."/>
            <person name="Santos F.R."/>
            <person name="Vidigal T.H.D.A."/>
            <person name="Brescovit A.D."/>
            <person name="Santos A.J."/>
        </authorList>
    </citation>
    <scope>NUCLEOTIDE SEQUENCE</scope>
    <source>
        <tissue evidence="1">Shoot tissue taken approximately 20 cm above the soil surface</tissue>
    </source>
</reference>
<name>A0A0A9FSW6_ARUDO</name>
<sequence>MSTTAPASSSPCSELPAPRWILEAEETGKSTCRMVITLGDVKLKD</sequence>
<accession>A0A0A9FSW6</accession>
<dbReference type="AlphaFoldDB" id="A0A0A9FSW6"/>
<evidence type="ECO:0000313" key="1">
    <source>
        <dbReference type="EMBL" id="JAE15945.1"/>
    </source>
</evidence>